<reference evidence="2" key="1">
    <citation type="submission" date="2017-07" db="EMBL/GenBank/DDBJ databases">
        <title>Comparative genome mining reveals phylogenetic distribution patterns of secondary metabolites in Amycolatopsis.</title>
        <authorList>
            <person name="Adamek M."/>
            <person name="Alanjary M."/>
            <person name="Sales-Ortells H."/>
            <person name="Goodfellow M."/>
            <person name="Bull A.T."/>
            <person name="Kalinowski J."/>
            <person name="Ziemert N."/>
        </authorList>
    </citation>
    <scope>NUCLEOTIDE SEQUENCE [LARGE SCALE GENOMIC DNA]</scope>
    <source>
        <strain evidence="2">H5</strain>
    </source>
</reference>
<evidence type="ECO:0000313" key="1">
    <source>
        <dbReference type="EMBL" id="OXM66226.1"/>
    </source>
</evidence>
<dbReference type="Proteomes" id="UP000215199">
    <property type="component" value="Unassembled WGS sequence"/>
</dbReference>
<evidence type="ECO:0000313" key="2">
    <source>
        <dbReference type="Proteomes" id="UP000215199"/>
    </source>
</evidence>
<dbReference type="EMBL" id="NMUL01000020">
    <property type="protein sequence ID" value="OXM66226.1"/>
    <property type="molecule type" value="Genomic_DNA"/>
</dbReference>
<dbReference type="AlphaFoldDB" id="A0A229T4P1"/>
<sequence>MRRAAARPEETGSDPVELTRAQRYHGARLVASAAKDAEDCALLLAALGLTAADGVAETPAAVRRS</sequence>
<protein>
    <submittedName>
        <fullName evidence="1">Uncharacterized protein</fullName>
    </submittedName>
</protein>
<organism evidence="1 2">
    <name type="scientific">Amycolatopsis vastitatis</name>
    <dbReference type="NCBI Taxonomy" id="1905142"/>
    <lineage>
        <taxon>Bacteria</taxon>
        <taxon>Bacillati</taxon>
        <taxon>Actinomycetota</taxon>
        <taxon>Actinomycetes</taxon>
        <taxon>Pseudonocardiales</taxon>
        <taxon>Pseudonocardiaceae</taxon>
        <taxon>Amycolatopsis</taxon>
    </lineage>
</organism>
<accession>A0A229T4P1</accession>
<dbReference type="RefSeq" id="WP_093949155.1">
    <property type="nucleotide sequence ID" value="NZ_NMUL01000020.1"/>
</dbReference>
<gene>
    <name evidence="1" type="ORF">CF165_20540</name>
</gene>
<proteinExistence type="predicted"/>
<comment type="caution">
    <text evidence="1">The sequence shown here is derived from an EMBL/GenBank/DDBJ whole genome shotgun (WGS) entry which is preliminary data.</text>
</comment>
<keyword evidence="2" id="KW-1185">Reference proteome</keyword>
<name>A0A229T4P1_9PSEU</name>
<dbReference type="OrthoDB" id="3638812at2"/>